<dbReference type="InterPro" id="IPR006134">
    <property type="entry name" value="DNA-dir_DNA_pol_B_multi_dom"/>
</dbReference>
<evidence type="ECO:0000256" key="3">
    <source>
        <dbReference type="ARBA" id="ARBA00022695"/>
    </source>
</evidence>
<dbReference type="Proteomes" id="UP000838100">
    <property type="component" value="Unassembled WGS sequence"/>
</dbReference>
<dbReference type="Gene3D" id="1.10.132.60">
    <property type="entry name" value="DNA polymerase family B, C-terminal domain"/>
    <property type="match status" value="1"/>
</dbReference>
<reference evidence="11" key="1">
    <citation type="submission" date="2021-12" db="EMBL/GenBank/DDBJ databases">
        <authorList>
            <person name="Rodrigo-Torres L."/>
            <person name="Arahal R. D."/>
            <person name="Lucena T."/>
        </authorList>
    </citation>
    <scope>NUCLEOTIDE SEQUENCE</scope>
    <source>
        <strain evidence="11">CECT 8267</strain>
    </source>
</reference>
<evidence type="ECO:0000256" key="2">
    <source>
        <dbReference type="ARBA" id="ARBA00022679"/>
    </source>
</evidence>
<keyword evidence="4 7" id="KW-0239">DNA-directed DNA polymerase</keyword>
<evidence type="ECO:0000313" key="11">
    <source>
        <dbReference type="EMBL" id="CAH0991539.1"/>
    </source>
</evidence>
<comment type="catalytic activity">
    <reaction evidence="6 7">
        <text>DNA(n) + a 2'-deoxyribonucleoside 5'-triphosphate = DNA(n+1) + diphosphate</text>
        <dbReference type="Rhea" id="RHEA:22508"/>
        <dbReference type="Rhea" id="RHEA-COMP:17339"/>
        <dbReference type="Rhea" id="RHEA-COMP:17340"/>
        <dbReference type="ChEBI" id="CHEBI:33019"/>
        <dbReference type="ChEBI" id="CHEBI:61560"/>
        <dbReference type="ChEBI" id="CHEBI:173112"/>
        <dbReference type="EC" id="2.7.7.7"/>
    </reaction>
</comment>
<dbReference type="InterPro" id="IPR006133">
    <property type="entry name" value="DNA-dir_DNA_pol_B_exonuc"/>
</dbReference>
<dbReference type="GO" id="GO:0003887">
    <property type="term" value="F:DNA-directed DNA polymerase activity"/>
    <property type="evidence" value="ECO:0007669"/>
    <property type="project" value="UniProtKB-EC"/>
</dbReference>
<dbReference type="Gene3D" id="3.30.420.10">
    <property type="entry name" value="Ribonuclease H-like superfamily/Ribonuclease H"/>
    <property type="match status" value="1"/>
</dbReference>
<dbReference type="PRINTS" id="PR00106">
    <property type="entry name" value="DNAPOLB"/>
</dbReference>
<dbReference type="RefSeq" id="WP_237444185.1">
    <property type="nucleotide sequence ID" value="NZ_CAKLPX010000001.1"/>
</dbReference>
<gene>
    <name evidence="11" type="primary">polB</name>
    <name evidence="11" type="ORF">SIN8267_01647</name>
</gene>
<dbReference type="PANTHER" id="PTHR10322:SF23">
    <property type="entry name" value="DNA POLYMERASE DELTA CATALYTIC SUBUNIT"/>
    <property type="match status" value="1"/>
</dbReference>
<dbReference type="InterPro" id="IPR017964">
    <property type="entry name" value="DNA-dir_DNA_pol_B_CS"/>
</dbReference>
<dbReference type="CDD" id="cd05784">
    <property type="entry name" value="DNA_polB_II_exo"/>
    <property type="match status" value="1"/>
</dbReference>
<protein>
    <recommendedName>
        <fullName evidence="7">DNA polymerase</fullName>
        <ecNumber evidence="7">2.7.7.7</ecNumber>
    </recommendedName>
</protein>
<evidence type="ECO:0000313" key="12">
    <source>
        <dbReference type="Proteomes" id="UP000838100"/>
    </source>
</evidence>
<dbReference type="InterPro" id="IPR023211">
    <property type="entry name" value="DNA_pol_palm_dom_sf"/>
</dbReference>
<dbReference type="EC" id="2.7.7.7" evidence="7"/>
<name>A0ABM9AFL7_9GAMM</name>
<dbReference type="SUPFAM" id="SSF53098">
    <property type="entry name" value="Ribonuclease H-like"/>
    <property type="match status" value="1"/>
</dbReference>
<dbReference type="NCBIfam" id="NF004421">
    <property type="entry name" value="PRK05762.1-2"/>
    <property type="match status" value="1"/>
</dbReference>
<dbReference type="InterPro" id="IPR042087">
    <property type="entry name" value="DNA_pol_B_thumb"/>
</dbReference>
<dbReference type="Pfam" id="PF00136">
    <property type="entry name" value="DNA_pol_B"/>
    <property type="match status" value="1"/>
</dbReference>
<feature type="domain" description="DNA-directed DNA polymerase family B exonuclease" evidence="9">
    <location>
        <begin position="147"/>
        <end position="308"/>
    </location>
</feature>
<dbReference type="Pfam" id="PF21474">
    <property type="entry name" value="DNApolII_N"/>
    <property type="match status" value="1"/>
</dbReference>
<evidence type="ECO:0000256" key="7">
    <source>
        <dbReference type="RuleBase" id="RU000442"/>
    </source>
</evidence>
<evidence type="ECO:0000256" key="6">
    <source>
        <dbReference type="ARBA" id="ARBA00049244"/>
    </source>
</evidence>
<proteinExistence type="inferred from homology"/>
<comment type="similarity">
    <text evidence="1 7">Belongs to the DNA polymerase type-B family.</text>
</comment>
<evidence type="ECO:0000256" key="5">
    <source>
        <dbReference type="ARBA" id="ARBA00023125"/>
    </source>
</evidence>
<dbReference type="Gene3D" id="3.30.70.2250">
    <property type="match status" value="1"/>
</dbReference>
<evidence type="ECO:0000259" key="8">
    <source>
        <dbReference type="Pfam" id="PF00136"/>
    </source>
</evidence>
<dbReference type="Pfam" id="PF22587">
    <property type="entry name" value="DNApolII_insertion"/>
    <property type="match status" value="1"/>
</dbReference>
<dbReference type="EMBL" id="CAKLPX010000001">
    <property type="protein sequence ID" value="CAH0991539.1"/>
    <property type="molecule type" value="Genomic_DNA"/>
</dbReference>
<dbReference type="InterPro" id="IPR036397">
    <property type="entry name" value="RNaseH_sf"/>
</dbReference>
<dbReference type="SMART" id="SM00486">
    <property type="entry name" value="POLBc"/>
    <property type="match status" value="1"/>
</dbReference>
<organism evidence="11 12">
    <name type="scientific">Sinobacterium norvegicum</name>
    <dbReference type="NCBI Taxonomy" id="1641715"/>
    <lineage>
        <taxon>Bacteria</taxon>
        <taxon>Pseudomonadati</taxon>
        <taxon>Pseudomonadota</taxon>
        <taxon>Gammaproteobacteria</taxon>
        <taxon>Cellvibrionales</taxon>
        <taxon>Spongiibacteraceae</taxon>
        <taxon>Sinobacterium</taxon>
    </lineage>
</organism>
<keyword evidence="5 7" id="KW-0238">DNA-binding</keyword>
<evidence type="ECO:0000259" key="10">
    <source>
        <dbReference type="Pfam" id="PF22587"/>
    </source>
</evidence>
<dbReference type="CDD" id="cd05537">
    <property type="entry name" value="POLBc_Pol_II"/>
    <property type="match status" value="1"/>
</dbReference>
<keyword evidence="7" id="KW-0235">DNA replication</keyword>
<evidence type="ECO:0000259" key="9">
    <source>
        <dbReference type="Pfam" id="PF03104"/>
    </source>
</evidence>
<keyword evidence="3 7" id="KW-0548">Nucleotidyltransferase</keyword>
<accession>A0ABM9AFL7</accession>
<dbReference type="InterPro" id="IPR006172">
    <property type="entry name" value="DNA-dir_DNA_pol_B"/>
</dbReference>
<dbReference type="Pfam" id="PF03104">
    <property type="entry name" value="DNA_pol_B_exo1"/>
    <property type="match status" value="1"/>
</dbReference>
<dbReference type="InterPro" id="IPR012337">
    <property type="entry name" value="RNaseH-like_sf"/>
</dbReference>
<dbReference type="PROSITE" id="PS00116">
    <property type="entry name" value="DNA_POLYMERASE_B"/>
    <property type="match status" value="1"/>
</dbReference>
<dbReference type="InterPro" id="IPR050240">
    <property type="entry name" value="DNA_pol_type-B"/>
</dbReference>
<dbReference type="PANTHER" id="PTHR10322">
    <property type="entry name" value="DNA POLYMERASE CATALYTIC SUBUNIT"/>
    <property type="match status" value="1"/>
</dbReference>
<sequence>MPTTVTGFLLSRQWRDVKTPTGLQLQLSYWLTSPQGPLQLLFDNQQAVFFVPQSQQQPALDRLKQASIPLAKLQQLELTDFQQQPLTAFYFAAQRYLYQARKTLKEHNIEPLEADIRHSDRFLMERFITAPMTIKGDFKARNNYLKAVNPQLKTDDFTPLFSVLSLDIETAMYSDELFSIGCIFFDQQQRQHNIVLMVGSGIDTDTLHFHPDQQAVIEAFLILLQQHDPDIIIGWNVINFDLRFLQRVCQRLGISFTFGRGRSTIYWQESQSDNEHYTLTVPGRVILDGIDTLKSATYSFESFSLNHVAEQLLKRQKLLTGQHRGEDIAELFNNDKPALAAYNLEDCQLVWDIFQHTKLIDFAIERARLTGLAMDRFGGSVAAFDFRYLPRLHRSGYIAPNLKAEPEGVGSPGGYVMDSFPGLYRHVLVLDFKSLYPSIIRTFKIDPIALINGLKQQASPATRDRLETNNTEIETLVSGFNGALFDKQSALLPAIIAELWQARDSAKEQKNASMSQAIKIIMNSFYGVLGTPGCRFFDYRLPSSITLRGHNVLNKTKELIEQQGHRVIYGDTDSVFVWLSNAEQGYSNQQVDSIGNTLAAELNLWWRQHLHKHYQLDSHLEIEFESHFQQFIMPTIRGSEVGSKKRYAGLVTKGDGLELIFKGLEAVRTDWTRAARDFQRELYRRIFYQLPYKEYIKEVVSDIRGGKLDQQLIYRKRLRRKLDDYQKNIPPHVQAARLADQQRIDQGLPPRYQRGGWVEYVMTLHGPQPADSYTAALDYDLYIERQIEPIADGILHFLETSFDAINNRQINLFDQS</sequence>
<evidence type="ECO:0000256" key="4">
    <source>
        <dbReference type="ARBA" id="ARBA00022932"/>
    </source>
</evidence>
<keyword evidence="2 7" id="KW-0808">Transferase</keyword>
<feature type="domain" description="DNA-directed DNA polymerase family B multifunctional" evidence="8">
    <location>
        <begin position="389"/>
        <end position="781"/>
    </location>
</feature>
<dbReference type="InterPro" id="IPR055208">
    <property type="entry name" value="PolB_insertion"/>
</dbReference>
<dbReference type="SUPFAM" id="SSF56672">
    <property type="entry name" value="DNA/RNA polymerases"/>
    <property type="match status" value="1"/>
</dbReference>
<dbReference type="InterPro" id="IPR043502">
    <property type="entry name" value="DNA/RNA_pol_sf"/>
</dbReference>
<comment type="caution">
    <text evidence="11">The sequence shown here is derived from an EMBL/GenBank/DDBJ whole genome shotgun (WGS) entry which is preliminary data.</text>
</comment>
<feature type="domain" description="DNA polymerase II insertion" evidence="10">
    <location>
        <begin position="47"/>
        <end position="109"/>
    </location>
</feature>
<dbReference type="Gene3D" id="3.90.1600.10">
    <property type="entry name" value="Palm domain of DNA polymerase"/>
    <property type="match status" value="2"/>
</dbReference>
<keyword evidence="12" id="KW-1185">Reference proteome</keyword>
<evidence type="ECO:0000256" key="1">
    <source>
        <dbReference type="ARBA" id="ARBA00005755"/>
    </source>
</evidence>